<dbReference type="Gene3D" id="3.90.1150.170">
    <property type="match status" value="2"/>
</dbReference>
<dbReference type="Gene3D" id="3.40.640.10">
    <property type="entry name" value="Type I PLP-dependent aspartate aminotransferase-like (Major domain)"/>
    <property type="match status" value="1"/>
</dbReference>
<dbReference type="Proteomes" id="UP000002207">
    <property type="component" value="Chromosome"/>
</dbReference>
<evidence type="ECO:0000256" key="2">
    <source>
        <dbReference type="ARBA" id="ARBA00022793"/>
    </source>
</evidence>
<evidence type="ECO:0000256" key="6">
    <source>
        <dbReference type="RuleBase" id="RU000382"/>
    </source>
</evidence>
<dbReference type="HOGENOM" id="CLU_011856_0_4_0"/>
<dbReference type="Pfam" id="PF00282">
    <property type="entry name" value="Pyridoxal_deC"/>
    <property type="match status" value="1"/>
</dbReference>
<dbReference type="AlphaFoldDB" id="C1F4I4"/>
<dbReference type="SUPFAM" id="SSF53383">
    <property type="entry name" value="PLP-dependent transferases"/>
    <property type="match status" value="1"/>
</dbReference>
<proteinExistence type="inferred from homology"/>
<dbReference type="GO" id="GO:0016831">
    <property type="term" value="F:carboxy-lyase activity"/>
    <property type="evidence" value="ECO:0007669"/>
    <property type="project" value="UniProtKB-KW"/>
</dbReference>
<dbReference type="InParanoid" id="C1F4I4"/>
<dbReference type="PANTHER" id="PTHR11999:SF70">
    <property type="entry name" value="MIP05841P"/>
    <property type="match status" value="1"/>
</dbReference>
<dbReference type="InterPro" id="IPR002129">
    <property type="entry name" value="PyrdxlP-dep_de-COase"/>
</dbReference>
<dbReference type="InterPro" id="IPR015424">
    <property type="entry name" value="PyrdxlP-dep_Trfase"/>
</dbReference>
<evidence type="ECO:0000313" key="8">
    <source>
        <dbReference type="EMBL" id="ACO32098.1"/>
    </source>
</evidence>
<keyword evidence="3 5" id="KW-0663">Pyridoxal phosphate</keyword>
<evidence type="ECO:0000256" key="4">
    <source>
        <dbReference type="ARBA" id="ARBA00023239"/>
    </source>
</evidence>
<evidence type="ECO:0000256" key="3">
    <source>
        <dbReference type="ARBA" id="ARBA00022898"/>
    </source>
</evidence>
<dbReference type="eggNOG" id="COG0076">
    <property type="taxonomic scope" value="Bacteria"/>
</dbReference>
<dbReference type="KEGG" id="aca:ACP_3028"/>
<name>C1F4I4_ACIC5</name>
<evidence type="ECO:0000256" key="1">
    <source>
        <dbReference type="ARBA" id="ARBA00001933"/>
    </source>
</evidence>
<dbReference type="EMBL" id="CP001472">
    <property type="protein sequence ID" value="ACO32098.1"/>
    <property type="molecule type" value="Genomic_DNA"/>
</dbReference>
<dbReference type="PANTHER" id="PTHR11999">
    <property type="entry name" value="GROUP II PYRIDOXAL-5-PHOSPHATE DECARBOXYLASE"/>
    <property type="match status" value="1"/>
</dbReference>
<evidence type="ECO:0000256" key="5">
    <source>
        <dbReference type="PIRSR" id="PIRSR602129-50"/>
    </source>
</evidence>
<protein>
    <submittedName>
        <fullName evidence="8">Aromatic-L-amino-acid decarboxylase</fullName>
    </submittedName>
</protein>
<keyword evidence="4 6" id="KW-0456">Lyase</keyword>
<feature type="region of interest" description="Disordered" evidence="7">
    <location>
        <begin position="1"/>
        <end position="22"/>
    </location>
</feature>
<organism evidence="8 9">
    <name type="scientific">Acidobacterium capsulatum (strain ATCC 51196 / DSM 11244 / BCRC 80197 / JCM 7670 / NBRC 15755 / NCIMB 13165 / 161)</name>
    <dbReference type="NCBI Taxonomy" id="240015"/>
    <lineage>
        <taxon>Bacteria</taxon>
        <taxon>Pseudomonadati</taxon>
        <taxon>Acidobacteriota</taxon>
        <taxon>Terriglobia</taxon>
        <taxon>Terriglobales</taxon>
        <taxon>Acidobacteriaceae</taxon>
        <taxon>Acidobacterium</taxon>
    </lineage>
</organism>
<dbReference type="InterPro" id="IPR010977">
    <property type="entry name" value="Aromatic_deC"/>
</dbReference>
<keyword evidence="2" id="KW-0210">Decarboxylase</keyword>
<dbReference type="GO" id="GO:0019752">
    <property type="term" value="P:carboxylic acid metabolic process"/>
    <property type="evidence" value="ECO:0007669"/>
    <property type="project" value="InterPro"/>
</dbReference>
<reference evidence="8 9" key="1">
    <citation type="journal article" date="2009" name="Appl. Environ. Microbiol.">
        <title>Three genomes from the phylum Acidobacteria provide insight into the lifestyles of these microorganisms in soils.</title>
        <authorList>
            <person name="Ward N.L."/>
            <person name="Challacombe J.F."/>
            <person name="Janssen P.H."/>
            <person name="Henrissat B."/>
            <person name="Coutinho P.M."/>
            <person name="Wu M."/>
            <person name="Xie G."/>
            <person name="Haft D.H."/>
            <person name="Sait M."/>
            <person name="Badger J."/>
            <person name="Barabote R.D."/>
            <person name="Bradley B."/>
            <person name="Brettin T.S."/>
            <person name="Brinkac L.M."/>
            <person name="Bruce D."/>
            <person name="Creasy T."/>
            <person name="Daugherty S.C."/>
            <person name="Davidsen T.M."/>
            <person name="DeBoy R.T."/>
            <person name="Detter J.C."/>
            <person name="Dodson R.J."/>
            <person name="Durkin A.S."/>
            <person name="Ganapathy A."/>
            <person name="Gwinn-Giglio M."/>
            <person name="Han C.S."/>
            <person name="Khouri H."/>
            <person name="Kiss H."/>
            <person name="Kothari S.P."/>
            <person name="Madupu R."/>
            <person name="Nelson K.E."/>
            <person name="Nelson W.C."/>
            <person name="Paulsen I."/>
            <person name="Penn K."/>
            <person name="Ren Q."/>
            <person name="Rosovitz M.J."/>
            <person name="Selengut J.D."/>
            <person name="Shrivastava S."/>
            <person name="Sullivan S.A."/>
            <person name="Tapia R."/>
            <person name="Thompson L.S."/>
            <person name="Watkins K.L."/>
            <person name="Yang Q."/>
            <person name="Yu C."/>
            <person name="Zafar N."/>
            <person name="Zhou L."/>
            <person name="Kuske C.R."/>
        </authorList>
    </citation>
    <scope>NUCLEOTIDE SEQUENCE [LARGE SCALE GENOMIC DNA]</scope>
    <source>
        <strain evidence="9">ATCC 51196 / DSM 11244 / BCRC 80197 / JCM 7670 / NBRC 15755 / NCIMB 13165 / 161</strain>
    </source>
</reference>
<dbReference type="PRINTS" id="PR00800">
    <property type="entry name" value="YHDCRBOXLASE"/>
</dbReference>
<feature type="modified residue" description="N6-(pyridoxal phosphate)lysine" evidence="5">
    <location>
        <position position="317"/>
    </location>
</feature>
<comment type="similarity">
    <text evidence="6">Belongs to the group II decarboxylase family.</text>
</comment>
<dbReference type="GO" id="GO:0006520">
    <property type="term" value="P:amino acid metabolic process"/>
    <property type="evidence" value="ECO:0007669"/>
    <property type="project" value="InterPro"/>
</dbReference>
<dbReference type="InterPro" id="IPR015421">
    <property type="entry name" value="PyrdxlP-dep_Trfase_major"/>
</dbReference>
<dbReference type="STRING" id="240015.ACP_3028"/>
<evidence type="ECO:0000256" key="7">
    <source>
        <dbReference type="SAM" id="MobiDB-lite"/>
    </source>
</evidence>
<dbReference type="GO" id="GO:0030170">
    <property type="term" value="F:pyridoxal phosphate binding"/>
    <property type="evidence" value="ECO:0007669"/>
    <property type="project" value="InterPro"/>
</dbReference>
<comment type="cofactor">
    <cofactor evidence="1 5 6">
        <name>pyridoxal 5'-phosphate</name>
        <dbReference type="ChEBI" id="CHEBI:597326"/>
    </cofactor>
</comment>
<gene>
    <name evidence="8" type="primary">ddc</name>
    <name evidence="8" type="ordered locus">ACP_3028</name>
</gene>
<sequence length="506" mass="55498">MEAGGHGEEAISRTDLNPHERTLDPEDWEAFRALAHRMVDDMIEQTRALRTQPAWQSPPADVKRAILEEPLPREGQSAGQAYADYLHLVQPYTNGNRHPRAWGWVRGNGTPIGAMAEMLAAAINPHLGGGDQSPTYVEERCLQWLAQVMGMPATATGILTSGGTMANLLGLAVARHAKAGFDVRAEGLAAHTPLTVYASSEAHMWAGNAMDLLGLGSSRLRSIPVDENFRIDLAALRLKIREDRAAGLQPIAVIGNAGTVNTGAVDDLEALAALCREEELWFHVDGAFGALLKLSPRHASLVRGLEQADSLAFDLHKWMYLPFEIGCVLVANGEEHRAAFASSASYLEGAKRGILATGLIFADRGLELTRGFKALKLWMALKAHGLNAFSEMIEQNMAQARYLERRVLEEPELELLAPRSMNIVCFRYRGRGAAGDELLNALNRELVLRLQESGEFVVSGTMLKGRYALRIANTNHRSRLQDFEDLVQWSLKLGCEIEAESQAART</sequence>
<accession>C1F4I4</accession>
<keyword evidence="9" id="KW-1185">Reference proteome</keyword>
<evidence type="ECO:0000313" key="9">
    <source>
        <dbReference type="Proteomes" id="UP000002207"/>
    </source>
</evidence>